<reference evidence="2 3" key="1">
    <citation type="submission" date="2015-09" db="EMBL/GenBank/DDBJ databases">
        <authorList>
            <consortium name="Pathogen Informatics"/>
        </authorList>
    </citation>
    <scope>NUCLEOTIDE SEQUENCE [LARGE SCALE GENOMIC DNA]</scope>
    <source>
        <strain evidence="2 3">2789STDY5834858</strain>
    </source>
</reference>
<dbReference type="InterPro" id="IPR010178">
    <property type="entry name" value="Lit"/>
</dbReference>
<feature type="transmembrane region" description="Helical" evidence="1">
    <location>
        <begin position="91"/>
        <end position="113"/>
    </location>
</feature>
<feature type="transmembrane region" description="Helical" evidence="1">
    <location>
        <begin position="7"/>
        <end position="30"/>
    </location>
</feature>
<proteinExistence type="predicted"/>
<name>A0ABM9US67_SARVE</name>
<dbReference type="Proteomes" id="UP000095488">
    <property type="component" value="Unassembled WGS sequence"/>
</dbReference>
<keyword evidence="1" id="KW-1133">Transmembrane helix</keyword>
<sequence length="213" mass="25834">MIKKIGFIIYLFISSILFSIIWVLNSSILIHKLFVKSTNLNLKINLSSKYICSDYKNIINYLRFPWINNLELDYFSISNTAYIHFQEVKNIFSIIFIIAFIIIFISIILYYFYEKSFFMNLIKNFNYYFYFIILFIFILFISLFTNFSSSFTIFHNILFNNNYWIFNPIKDSVILIFPEEFFMICVYFILAIILLISFILKLYYHKIKIKKGF</sequence>
<keyword evidence="1" id="KW-0812">Transmembrane</keyword>
<evidence type="ECO:0000256" key="1">
    <source>
        <dbReference type="SAM" id="Phobius"/>
    </source>
</evidence>
<organism evidence="2 3">
    <name type="scientific">Sarcina ventriculi</name>
    <name type="common">Clostridium ventriculi</name>
    <dbReference type="NCBI Taxonomy" id="1267"/>
    <lineage>
        <taxon>Bacteria</taxon>
        <taxon>Bacillati</taxon>
        <taxon>Bacillota</taxon>
        <taxon>Clostridia</taxon>
        <taxon>Eubacteriales</taxon>
        <taxon>Clostridiaceae</taxon>
        <taxon>Sarcina</taxon>
    </lineage>
</organism>
<accession>A0ABM9US67</accession>
<dbReference type="Pfam" id="PF07314">
    <property type="entry name" value="Lit"/>
    <property type="match status" value="1"/>
</dbReference>
<dbReference type="EMBL" id="CYZR01000007">
    <property type="protein sequence ID" value="CUO15031.1"/>
    <property type="molecule type" value="Genomic_DNA"/>
</dbReference>
<keyword evidence="3" id="KW-1185">Reference proteome</keyword>
<dbReference type="NCBIfam" id="TIGR01906">
    <property type="entry name" value="integ_TIGR01906"/>
    <property type="match status" value="1"/>
</dbReference>
<evidence type="ECO:0000313" key="2">
    <source>
        <dbReference type="EMBL" id="CUO15031.1"/>
    </source>
</evidence>
<protein>
    <submittedName>
        <fullName evidence="2">Predicted membrane protein</fullName>
    </submittedName>
</protein>
<dbReference type="RefSeq" id="WP_055260053.1">
    <property type="nucleotide sequence ID" value="NZ_CABIXL010000007.1"/>
</dbReference>
<comment type="caution">
    <text evidence="2">The sequence shown here is derived from an EMBL/GenBank/DDBJ whole genome shotgun (WGS) entry which is preliminary data.</text>
</comment>
<evidence type="ECO:0000313" key="3">
    <source>
        <dbReference type="Proteomes" id="UP000095488"/>
    </source>
</evidence>
<feature type="transmembrane region" description="Helical" evidence="1">
    <location>
        <begin position="181"/>
        <end position="204"/>
    </location>
</feature>
<keyword evidence="1" id="KW-0472">Membrane</keyword>
<feature type="transmembrane region" description="Helical" evidence="1">
    <location>
        <begin position="125"/>
        <end position="144"/>
    </location>
</feature>
<gene>
    <name evidence="2" type="ORF">ERS852473_02048</name>
</gene>